<protein>
    <submittedName>
        <fullName evidence="1">Uncharacterized protein</fullName>
    </submittedName>
</protein>
<name>A0A645JG35_9ZZZZ</name>
<organism evidence="1">
    <name type="scientific">bioreactor metagenome</name>
    <dbReference type="NCBI Taxonomy" id="1076179"/>
    <lineage>
        <taxon>unclassified sequences</taxon>
        <taxon>metagenomes</taxon>
        <taxon>ecological metagenomes</taxon>
    </lineage>
</organism>
<comment type="caution">
    <text evidence="1">The sequence shown here is derived from an EMBL/GenBank/DDBJ whole genome shotgun (WGS) entry which is preliminary data.</text>
</comment>
<gene>
    <name evidence="1" type="ORF">SDC9_209919</name>
</gene>
<accession>A0A645JG35</accession>
<dbReference type="EMBL" id="VSSQ01139798">
    <property type="protein sequence ID" value="MPN62172.1"/>
    <property type="molecule type" value="Genomic_DNA"/>
</dbReference>
<dbReference type="AlphaFoldDB" id="A0A645JG35"/>
<reference evidence="1" key="1">
    <citation type="submission" date="2019-08" db="EMBL/GenBank/DDBJ databases">
        <authorList>
            <person name="Kucharzyk K."/>
            <person name="Murdoch R.W."/>
            <person name="Higgins S."/>
            <person name="Loffler F."/>
        </authorList>
    </citation>
    <scope>NUCLEOTIDE SEQUENCE</scope>
</reference>
<proteinExistence type="predicted"/>
<evidence type="ECO:0000313" key="1">
    <source>
        <dbReference type="EMBL" id="MPN62172.1"/>
    </source>
</evidence>
<sequence>MQSGIGFIRLESLGPLEAMFFMIKDIIAMVGGTSKQPLQAMNTSIKYGEDTTVQQ</sequence>